<reference evidence="12" key="1">
    <citation type="submission" date="2022-11" db="EMBL/GenBank/DDBJ databases">
        <authorList>
            <person name="Hyden B.L."/>
            <person name="Feng K."/>
            <person name="Yates T."/>
            <person name="Jawdy S."/>
            <person name="Smart L.B."/>
            <person name="Muchero W."/>
        </authorList>
    </citation>
    <scope>NUCLEOTIDE SEQUENCE</scope>
    <source>
        <tissue evidence="12">Shoot tip</tissue>
    </source>
</reference>
<dbReference type="InterPro" id="IPR002397">
    <property type="entry name" value="Cyt_P450_B"/>
</dbReference>
<dbReference type="PRINTS" id="PR00359">
    <property type="entry name" value="BP450"/>
</dbReference>
<keyword evidence="10" id="KW-0472">Membrane</keyword>
<dbReference type="Pfam" id="PF00067">
    <property type="entry name" value="p450"/>
    <property type="match status" value="1"/>
</dbReference>
<keyword evidence="5 11" id="KW-0479">Metal-binding</keyword>
<dbReference type="SUPFAM" id="SSF48264">
    <property type="entry name" value="Cytochrome P450"/>
    <property type="match status" value="1"/>
</dbReference>
<dbReference type="InterPro" id="IPR050651">
    <property type="entry name" value="Plant_Cytochrome_P450_Monoox"/>
</dbReference>
<dbReference type="InterPro" id="IPR036396">
    <property type="entry name" value="Cyt_P450_sf"/>
</dbReference>
<dbReference type="InterPro" id="IPR017972">
    <property type="entry name" value="Cyt_P450_CS"/>
</dbReference>
<dbReference type="Proteomes" id="UP001151532">
    <property type="component" value="Chromosome 1"/>
</dbReference>
<sequence length="269" mass="30953">MGSVEYGELWRNLRRISAIEFFSTSRLTSLFSIRRDEVNILMRRLHSISSHGYAKVELRPMFLDLTSNVILRMVAGKRYYGEDLKDNVEARMFREILEEFFRVYYNDKCGRLHSNLAEQQPEYYTDDIIKGHILKQLPQLWNGRLPIFSTIPEVLNKAKAELDTETPLLAPHFASADCTIGGYLVPAGTALLVNAWAIQRDPKVWDDPSSFKPERFESGKFGAYSLIPFGMGRRACPGDGLAKRMMTLTLGSFIQSFEWDQGWRKIKLI</sequence>
<dbReference type="GO" id="GO:0016705">
    <property type="term" value="F:oxidoreductase activity, acting on paired donors, with incorporation or reduction of molecular oxygen"/>
    <property type="evidence" value="ECO:0007669"/>
    <property type="project" value="InterPro"/>
</dbReference>
<name>A0A9Q0YV81_SALPP</name>
<accession>A0A9Q0YV81</accession>
<evidence type="ECO:0000256" key="8">
    <source>
        <dbReference type="ARBA" id="ARBA00023004"/>
    </source>
</evidence>
<dbReference type="GO" id="GO:0020037">
    <property type="term" value="F:heme binding"/>
    <property type="evidence" value="ECO:0007669"/>
    <property type="project" value="InterPro"/>
</dbReference>
<evidence type="ECO:0000256" key="2">
    <source>
        <dbReference type="ARBA" id="ARBA00010617"/>
    </source>
</evidence>
<keyword evidence="8 11" id="KW-0408">Iron</keyword>
<dbReference type="AlphaFoldDB" id="A0A9Q0YV81"/>
<dbReference type="PROSITE" id="PS00086">
    <property type="entry name" value="CYTOCHROME_P450"/>
    <property type="match status" value="1"/>
</dbReference>
<evidence type="ECO:0000313" key="12">
    <source>
        <dbReference type="EMBL" id="KAJ6711284.1"/>
    </source>
</evidence>
<evidence type="ECO:0000256" key="4">
    <source>
        <dbReference type="ARBA" id="ARBA00022692"/>
    </source>
</evidence>
<evidence type="ECO:0000256" key="10">
    <source>
        <dbReference type="ARBA" id="ARBA00023136"/>
    </source>
</evidence>
<reference evidence="12" key="2">
    <citation type="journal article" date="2023" name="Int. J. Mol. Sci.">
        <title>De Novo Assembly and Annotation of 11 Diverse Shrub Willow (Salix) Genomes Reveals Novel Gene Organization in Sex-Linked Regions.</title>
        <authorList>
            <person name="Hyden B."/>
            <person name="Feng K."/>
            <person name="Yates T.B."/>
            <person name="Jawdy S."/>
            <person name="Cereghino C."/>
            <person name="Smart L.B."/>
            <person name="Muchero W."/>
        </authorList>
    </citation>
    <scope>NUCLEOTIDE SEQUENCE</scope>
    <source>
        <tissue evidence="12">Shoot tip</tissue>
    </source>
</reference>
<comment type="caution">
    <text evidence="12">The sequence shown here is derived from an EMBL/GenBank/DDBJ whole genome shotgun (WGS) entry which is preliminary data.</text>
</comment>
<comment type="similarity">
    <text evidence="2 11">Belongs to the cytochrome P450 family.</text>
</comment>
<dbReference type="GO" id="GO:0005506">
    <property type="term" value="F:iron ion binding"/>
    <property type="evidence" value="ECO:0007669"/>
    <property type="project" value="InterPro"/>
</dbReference>
<keyword evidence="4" id="KW-0812">Transmembrane</keyword>
<keyword evidence="3 11" id="KW-0349">Heme</keyword>
<dbReference type="PANTHER" id="PTHR47947">
    <property type="entry name" value="CYTOCHROME P450 82C3-RELATED"/>
    <property type="match status" value="1"/>
</dbReference>
<evidence type="ECO:0000256" key="3">
    <source>
        <dbReference type="ARBA" id="ARBA00022617"/>
    </source>
</evidence>
<evidence type="ECO:0000256" key="6">
    <source>
        <dbReference type="ARBA" id="ARBA00022989"/>
    </source>
</evidence>
<dbReference type="OrthoDB" id="1055148at2759"/>
<dbReference type="GO" id="GO:0004497">
    <property type="term" value="F:monooxygenase activity"/>
    <property type="evidence" value="ECO:0007669"/>
    <property type="project" value="UniProtKB-KW"/>
</dbReference>
<gene>
    <name evidence="12" type="ORF">OIU79_007684</name>
</gene>
<proteinExistence type="inferred from homology"/>
<keyword evidence="13" id="KW-1185">Reference proteome</keyword>
<keyword evidence="9 11" id="KW-0503">Monooxygenase</keyword>
<evidence type="ECO:0000256" key="11">
    <source>
        <dbReference type="RuleBase" id="RU000461"/>
    </source>
</evidence>
<keyword evidence="7 11" id="KW-0560">Oxidoreductase</keyword>
<dbReference type="InterPro" id="IPR001128">
    <property type="entry name" value="Cyt_P450"/>
</dbReference>
<comment type="subcellular location">
    <subcellularLocation>
        <location evidence="1">Membrane</location>
        <topology evidence="1">Single-pass membrane protein</topology>
    </subcellularLocation>
</comment>
<evidence type="ECO:0000256" key="7">
    <source>
        <dbReference type="ARBA" id="ARBA00023002"/>
    </source>
</evidence>
<protein>
    <submittedName>
        <fullName evidence="12">STEROID 21-HYDROXYLASE-RELATED</fullName>
    </submittedName>
</protein>
<evidence type="ECO:0000256" key="5">
    <source>
        <dbReference type="ARBA" id="ARBA00022723"/>
    </source>
</evidence>
<dbReference type="EMBL" id="JAPFFK010000015">
    <property type="protein sequence ID" value="KAJ6711284.1"/>
    <property type="molecule type" value="Genomic_DNA"/>
</dbReference>
<dbReference type="PANTHER" id="PTHR47947:SF62">
    <property type="entry name" value="CYTOCHROME P450, FAMILY 81, SUBFAMILY D, POLYPEPTIDE 5"/>
    <property type="match status" value="1"/>
</dbReference>
<dbReference type="GO" id="GO:0016020">
    <property type="term" value="C:membrane"/>
    <property type="evidence" value="ECO:0007669"/>
    <property type="project" value="UniProtKB-SubCell"/>
</dbReference>
<organism evidence="12 13">
    <name type="scientific">Salix purpurea</name>
    <name type="common">Purple osier willow</name>
    <dbReference type="NCBI Taxonomy" id="77065"/>
    <lineage>
        <taxon>Eukaryota</taxon>
        <taxon>Viridiplantae</taxon>
        <taxon>Streptophyta</taxon>
        <taxon>Embryophyta</taxon>
        <taxon>Tracheophyta</taxon>
        <taxon>Spermatophyta</taxon>
        <taxon>Magnoliopsida</taxon>
        <taxon>eudicotyledons</taxon>
        <taxon>Gunneridae</taxon>
        <taxon>Pentapetalae</taxon>
        <taxon>rosids</taxon>
        <taxon>fabids</taxon>
        <taxon>Malpighiales</taxon>
        <taxon>Salicaceae</taxon>
        <taxon>Saliceae</taxon>
        <taxon>Salix</taxon>
    </lineage>
</organism>
<keyword evidence="6" id="KW-1133">Transmembrane helix</keyword>
<evidence type="ECO:0000256" key="9">
    <source>
        <dbReference type="ARBA" id="ARBA00023033"/>
    </source>
</evidence>
<dbReference type="Gene3D" id="1.10.630.10">
    <property type="entry name" value="Cytochrome P450"/>
    <property type="match status" value="2"/>
</dbReference>
<evidence type="ECO:0000313" key="13">
    <source>
        <dbReference type="Proteomes" id="UP001151532"/>
    </source>
</evidence>
<evidence type="ECO:0000256" key="1">
    <source>
        <dbReference type="ARBA" id="ARBA00004167"/>
    </source>
</evidence>